<dbReference type="Gene3D" id="3.10.450.50">
    <property type="match status" value="1"/>
</dbReference>
<dbReference type="SUPFAM" id="SSF103642">
    <property type="entry name" value="Sec-C motif"/>
    <property type="match status" value="1"/>
</dbReference>
<protein>
    <submittedName>
        <fullName evidence="1">SEC-C domain-containing protein</fullName>
    </submittedName>
</protein>
<dbReference type="RefSeq" id="WP_091154493.1">
    <property type="nucleotide sequence ID" value="NZ_JBHTKX010000001.1"/>
</dbReference>
<comment type="caution">
    <text evidence="1">The sequence shown here is derived from an EMBL/GenBank/DDBJ whole genome shotgun (WGS) entry which is preliminary data.</text>
</comment>
<keyword evidence="2" id="KW-1185">Reference proteome</keyword>
<evidence type="ECO:0000313" key="1">
    <source>
        <dbReference type="EMBL" id="MFD1128883.1"/>
    </source>
</evidence>
<dbReference type="EMBL" id="JBHTKX010000001">
    <property type="protein sequence ID" value="MFD1128883.1"/>
    <property type="molecule type" value="Genomic_DNA"/>
</dbReference>
<dbReference type="Proteomes" id="UP001597169">
    <property type="component" value="Unassembled WGS sequence"/>
</dbReference>
<gene>
    <name evidence="1" type="ORF">ACFQ3J_11940</name>
</gene>
<sequence length="183" mass="20078">MINLGRNEPCHCGSGKKYKKCCLEKDRQKQRNVRVATSVEVITNRRPVTSSAAVSAPPAPLVADKNLQDSVLNFTEMTWEHDMHLELAESAIPAIAEEYKLNEEETSGLVLLWNSYSNSEAPRYRKPGGFAGALEYVTATKQGNTISQSELAAKHEVSATTLSKSIGQLSEFVEKTSFASQSV</sequence>
<proteinExistence type="predicted"/>
<accession>A0ABW3PRG1</accession>
<name>A0ABW3PRG1_9BACL</name>
<dbReference type="InterPro" id="IPR004027">
    <property type="entry name" value="SEC_C_motif"/>
</dbReference>
<organism evidence="1 2">
    <name type="scientific">Paenibacillus provencensis</name>
    <dbReference type="NCBI Taxonomy" id="441151"/>
    <lineage>
        <taxon>Bacteria</taxon>
        <taxon>Bacillati</taxon>
        <taxon>Bacillota</taxon>
        <taxon>Bacilli</taxon>
        <taxon>Bacillales</taxon>
        <taxon>Paenibacillaceae</taxon>
        <taxon>Paenibacillus</taxon>
    </lineage>
</organism>
<dbReference type="Pfam" id="PF02810">
    <property type="entry name" value="SEC-C"/>
    <property type="match status" value="1"/>
</dbReference>
<evidence type="ECO:0000313" key="2">
    <source>
        <dbReference type="Proteomes" id="UP001597169"/>
    </source>
</evidence>
<reference evidence="2" key="1">
    <citation type="journal article" date="2019" name="Int. J. Syst. Evol. Microbiol.">
        <title>The Global Catalogue of Microorganisms (GCM) 10K type strain sequencing project: providing services to taxonomists for standard genome sequencing and annotation.</title>
        <authorList>
            <consortium name="The Broad Institute Genomics Platform"/>
            <consortium name="The Broad Institute Genome Sequencing Center for Infectious Disease"/>
            <person name="Wu L."/>
            <person name="Ma J."/>
        </authorList>
    </citation>
    <scope>NUCLEOTIDE SEQUENCE [LARGE SCALE GENOMIC DNA]</scope>
    <source>
        <strain evidence="2">CCUG 53519</strain>
    </source>
</reference>